<dbReference type="EMBL" id="CP071503">
    <property type="protein sequence ID" value="QSX35288.1"/>
    <property type="molecule type" value="Genomic_DNA"/>
</dbReference>
<reference evidence="2 3" key="1">
    <citation type="submission" date="2021-03" db="EMBL/GenBank/DDBJ databases">
        <title>Novel species identification of genus Shewanella.</title>
        <authorList>
            <person name="Liu G."/>
            <person name="Zhang Q."/>
        </authorList>
    </citation>
    <scope>NUCLEOTIDE SEQUENCE [LARGE SCALE GENOMIC DNA]</scope>
    <source>
        <strain evidence="2 3">FJAT-51800</strain>
    </source>
</reference>
<feature type="chain" id="PRO_5047545890" description="DUF2846 domain-containing protein" evidence="1">
    <location>
        <begin position="22"/>
        <end position="200"/>
    </location>
</feature>
<keyword evidence="3" id="KW-1185">Reference proteome</keyword>
<evidence type="ECO:0000313" key="3">
    <source>
        <dbReference type="Proteomes" id="UP000662770"/>
    </source>
</evidence>
<protein>
    <recommendedName>
        <fullName evidence="4">DUF2846 domain-containing protein</fullName>
    </recommendedName>
</protein>
<name>A0ABX7QXD0_9GAMM</name>
<accession>A0ABX7QXD0</accession>
<dbReference type="RefSeq" id="WP_207356482.1">
    <property type="nucleotide sequence ID" value="NZ_CP071503.1"/>
</dbReference>
<feature type="signal peptide" evidence="1">
    <location>
        <begin position="1"/>
        <end position="21"/>
    </location>
</feature>
<dbReference type="PROSITE" id="PS51257">
    <property type="entry name" value="PROKAR_LIPOPROTEIN"/>
    <property type="match status" value="1"/>
</dbReference>
<sequence>MNPFKIVIVCLTLLFAGCASNPMTVSKQVEVNRPSADHAQVVFMRDSFVGAAISASIFDISSGEPVFIGILDNGTKLAHSVTPGKHVFMVVSEAADFMEAELIPGKTYYSIVTPRMGMWKARFSMWPIKANPNARYSLSSADFNDWNTGTKLASLSPKAEAWFEANLASIKAKQIEYWAVWQEKSAADLAQRTLTAEDGQ</sequence>
<keyword evidence="1" id="KW-0732">Signal</keyword>
<organism evidence="2 3">
    <name type="scientific">Shewanella avicenniae</name>
    <dbReference type="NCBI Taxonomy" id="2814294"/>
    <lineage>
        <taxon>Bacteria</taxon>
        <taxon>Pseudomonadati</taxon>
        <taxon>Pseudomonadota</taxon>
        <taxon>Gammaproteobacteria</taxon>
        <taxon>Alteromonadales</taxon>
        <taxon>Shewanellaceae</taxon>
        <taxon>Shewanella</taxon>
    </lineage>
</organism>
<evidence type="ECO:0000256" key="1">
    <source>
        <dbReference type="SAM" id="SignalP"/>
    </source>
</evidence>
<evidence type="ECO:0000313" key="2">
    <source>
        <dbReference type="EMBL" id="QSX35288.1"/>
    </source>
</evidence>
<dbReference type="Proteomes" id="UP000662770">
    <property type="component" value="Chromosome"/>
</dbReference>
<gene>
    <name evidence="2" type="ORF">JYB87_08895</name>
</gene>
<proteinExistence type="predicted"/>
<evidence type="ECO:0008006" key="4">
    <source>
        <dbReference type="Google" id="ProtNLM"/>
    </source>
</evidence>